<keyword evidence="1" id="KW-0812">Transmembrane</keyword>
<comment type="caution">
    <text evidence="2">The sequence shown here is derived from an EMBL/GenBank/DDBJ whole genome shotgun (WGS) entry which is preliminary data.</text>
</comment>
<feature type="transmembrane region" description="Helical" evidence="1">
    <location>
        <begin position="157"/>
        <end position="174"/>
    </location>
</feature>
<dbReference type="Proteomes" id="UP000315303">
    <property type="component" value="Unassembled WGS sequence"/>
</dbReference>
<sequence>MKLDDLKQDWQETVEAPLTTDDFTKVIAMLEQQTTKIDKEIKRRDILEISIAVLLIPVWIYGLFNSAGTLQSAGLIIAVLSCIYIPYRLLKAKKINSPKSTNIKSFLENEKQKVSQQKQLLESVATWYIAPLTVSIIFITLGATVDESGMPHLNSQLVTYYGFLAMLVVGAYFLNKRSAKKKFGPLLTKIEQRLLELESQ</sequence>
<gene>
    <name evidence="2" type="ORF">EPA86_10185</name>
</gene>
<protein>
    <submittedName>
        <fullName evidence="2">Uncharacterized protein</fullName>
    </submittedName>
</protein>
<dbReference type="AlphaFoldDB" id="A0A502KUJ0"/>
<feature type="transmembrane region" description="Helical" evidence="1">
    <location>
        <begin position="70"/>
        <end position="90"/>
    </location>
</feature>
<dbReference type="OrthoDB" id="6384319at2"/>
<reference evidence="2 3" key="1">
    <citation type="submission" date="2019-01" db="EMBL/GenBank/DDBJ databases">
        <title>Litorilituus lipolytica sp. nov., isolated from intertidal sand of the Yellow Sea in China.</title>
        <authorList>
            <person name="Liu A."/>
        </authorList>
    </citation>
    <scope>NUCLEOTIDE SEQUENCE [LARGE SCALE GENOMIC DNA]</scope>
    <source>
        <strain evidence="2 3">RZ04</strain>
    </source>
</reference>
<feature type="transmembrane region" description="Helical" evidence="1">
    <location>
        <begin position="125"/>
        <end position="145"/>
    </location>
</feature>
<keyword evidence="1" id="KW-0472">Membrane</keyword>
<evidence type="ECO:0000313" key="3">
    <source>
        <dbReference type="Proteomes" id="UP000315303"/>
    </source>
</evidence>
<feature type="transmembrane region" description="Helical" evidence="1">
    <location>
        <begin position="46"/>
        <end position="64"/>
    </location>
</feature>
<accession>A0A502KUJ0</accession>
<evidence type="ECO:0000313" key="2">
    <source>
        <dbReference type="EMBL" id="TPH15176.1"/>
    </source>
</evidence>
<evidence type="ECO:0000256" key="1">
    <source>
        <dbReference type="SAM" id="Phobius"/>
    </source>
</evidence>
<proteinExistence type="predicted"/>
<dbReference type="RefSeq" id="WP_140603331.1">
    <property type="nucleotide sequence ID" value="NZ_SAWY01000020.1"/>
</dbReference>
<organism evidence="2 3">
    <name type="scientific">Litorilituus lipolyticus</name>
    <dbReference type="NCBI Taxonomy" id="2491017"/>
    <lineage>
        <taxon>Bacteria</taxon>
        <taxon>Pseudomonadati</taxon>
        <taxon>Pseudomonadota</taxon>
        <taxon>Gammaproteobacteria</taxon>
        <taxon>Alteromonadales</taxon>
        <taxon>Colwelliaceae</taxon>
        <taxon>Litorilituus</taxon>
    </lineage>
</organism>
<keyword evidence="3" id="KW-1185">Reference proteome</keyword>
<name>A0A502KUJ0_9GAMM</name>
<keyword evidence="1" id="KW-1133">Transmembrane helix</keyword>
<dbReference type="EMBL" id="SAWY01000020">
    <property type="protein sequence ID" value="TPH15176.1"/>
    <property type="molecule type" value="Genomic_DNA"/>
</dbReference>